<feature type="transmembrane region" description="Helical" evidence="1">
    <location>
        <begin position="86"/>
        <end position="106"/>
    </location>
</feature>
<evidence type="ECO:0000256" key="1">
    <source>
        <dbReference type="SAM" id="Phobius"/>
    </source>
</evidence>
<feature type="transmembrane region" description="Helical" evidence="1">
    <location>
        <begin position="226"/>
        <end position="243"/>
    </location>
</feature>
<comment type="caution">
    <text evidence="2">The sequence shown here is derived from an EMBL/GenBank/DDBJ whole genome shotgun (WGS) entry which is preliminary data.</text>
</comment>
<keyword evidence="1" id="KW-1133">Transmembrane helix</keyword>
<proteinExistence type="predicted"/>
<feature type="transmembrane region" description="Helical" evidence="1">
    <location>
        <begin position="437"/>
        <end position="456"/>
    </location>
</feature>
<protein>
    <submittedName>
        <fullName evidence="2">Uncharacterized protein</fullName>
    </submittedName>
</protein>
<keyword evidence="3" id="KW-1185">Reference proteome</keyword>
<feature type="transmembrane region" description="Helical" evidence="1">
    <location>
        <begin position="271"/>
        <end position="287"/>
    </location>
</feature>
<feature type="transmembrane region" description="Helical" evidence="1">
    <location>
        <begin position="163"/>
        <end position="182"/>
    </location>
</feature>
<feature type="transmembrane region" description="Helical" evidence="1">
    <location>
        <begin position="413"/>
        <end position="431"/>
    </location>
</feature>
<dbReference type="Proteomes" id="UP000322080">
    <property type="component" value="Unassembled WGS sequence"/>
</dbReference>
<dbReference type="EMBL" id="VSIY01000004">
    <property type="protein sequence ID" value="TYB82418.1"/>
    <property type="molecule type" value="Genomic_DNA"/>
</dbReference>
<dbReference type="RefSeq" id="WP_148377181.1">
    <property type="nucleotide sequence ID" value="NZ_VSIY01000004.1"/>
</dbReference>
<keyword evidence="1" id="KW-0812">Transmembrane</keyword>
<name>A0A5D0RP51_9RHOB</name>
<organism evidence="2 3">
    <name type="scientific">Maritimibacter fusiformis</name>
    <dbReference type="NCBI Taxonomy" id="2603819"/>
    <lineage>
        <taxon>Bacteria</taxon>
        <taxon>Pseudomonadati</taxon>
        <taxon>Pseudomonadota</taxon>
        <taxon>Alphaproteobacteria</taxon>
        <taxon>Rhodobacterales</taxon>
        <taxon>Roseobacteraceae</taxon>
        <taxon>Maritimibacter</taxon>
    </lineage>
</organism>
<keyword evidence="1" id="KW-0472">Membrane</keyword>
<feature type="transmembrane region" description="Helical" evidence="1">
    <location>
        <begin position="44"/>
        <end position="66"/>
    </location>
</feature>
<reference evidence="2 3" key="1">
    <citation type="submission" date="2019-08" db="EMBL/GenBank/DDBJ databases">
        <title>Identification of a novel species of the genus Boseongicola.</title>
        <authorList>
            <person name="Zhang X.-Q."/>
        </authorList>
    </citation>
    <scope>NUCLEOTIDE SEQUENCE [LARGE SCALE GENOMIC DNA]</scope>
    <source>
        <strain evidence="2 3">HY14</strain>
    </source>
</reference>
<feature type="transmembrane region" description="Helical" evidence="1">
    <location>
        <begin position="299"/>
        <end position="323"/>
    </location>
</feature>
<evidence type="ECO:0000313" key="2">
    <source>
        <dbReference type="EMBL" id="TYB82418.1"/>
    </source>
</evidence>
<dbReference type="AlphaFoldDB" id="A0A5D0RP51"/>
<evidence type="ECO:0000313" key="3">
    <source>
        <dbReference type="Proteomes" id="UP000322080"/>
    </source>
</evidence>
<accession>A0A5D0RP51</accession>
<gene>
    <name evidence="2" type="ORF">FVF75_06800</name>
</gene>
<sequence>MEFVPSSLLALAAIVALATLGPRRGAWAFFALLPFGAAAAFNLPALGGATIGVADLAAVVVFGLVLLRRGAGASVIGTLRPWQPGFLLTLVMIVAAFSAIFLPRIFAGETEVFGIARTAQGTGIVRYPLGPSTGNITQLFRLGLDFCVFVGLATAFRRVSDTGPALTALIVATLVHVALGWIDVATFATGTAQILDPIRTANYSMHITDTMAGIKRMVGGFPEASSFGYFSLGLFGFWLQYWISTPGSRAAPWMLVLSTVAVLRSTSSAAYLALAVFVVVFALYTVFRNLRPEAERRSVVLTAGGAMLLMATLVAAVASYQLVEPVTTFLDRALFQKLATDSGVERLSWNTQALINFRDTWGLGAGLGAVRASNWVIACLGSIGVVGTGLFIAFLASVAAAPSGPRHDPRAGVIRGLKAGCLAMMSAAILTHSTPDLGLFFFALAGVATGLSRALVLESVN</sequence>
<feature type="transmembrane region" description="Helical" evidence="1">
    <location>
        <begin position="375"/>
        <end position="401"/>
    </location>
</feature>